<dbReference type="InterPro" id="IPR050523">
    <property type="entry name" value="AKR_Detox_Biosynth"/>
</dbReference>
<proteinExistence type="predicted"/>
<dbReference type="Pfam" id="PF00248">
    <property type="entry name" value="Aldo_ket_red"/>
    <property type="match status" value="1"/>
</dbReference>
<accession>A0ABP6ZWK6</accession>
<dbReference type="EMBL" id="BAAAZO010000007">
    <property type="protein sequence ID" value="GAA3620673.1"/>
    <property type="molecule type" value="Genomic_DNA"/>
</dbReference>
<dbReference type="RefSeq" id="WP_231489468.1">
    <property type="nucleotide sequence ID" value="NZ_BAAAZO010000007.1"/>
</dbReference>
<dbReference type="PANTHER" id="PTHR43364:SF6">
    <property type="entry name" value="OXIDOREDUCTASE-RELATED"/>
    <property type="match status" value="1"/>
</dbReference>
<evidence type="ECO:0000313" key="3">
    <source>
        <dbReference type="Proteomes" id="UP001501074"/>
    </source>
</evidence>
<sequence length="328" mass="36232">MANNETLHGRREHLRAALKQPQICLGTMYFGTTVKESDAHAILSRFVEGGGRIIDTANCYCFWVEGGQGDESEQVIGRWLAANPSLREEVILATKVGSRPATASSPWPEEAEGLSASVIHQEMERSLERLQTDSIDLYYSHIDDAQTPQEETAAAFGELVSSGRAHLLGASNFTWERLASAREVARAKDLPAYEVVQLRASYLWPRQDADFAPQIALTEEYLEQVKLQDDLRVFGFSPLLSGAYSRADREIPATYRTQETDRRLAELTRAADELGLTANQYVLAHLINRQQITPVIGVSSLAQLDEALATLEILAKADTGSAQQHFGS</sequence>
<evidence type="ECO:0000313" key="2">
    <source>
        <dbReference type="EMBL" id="GAA3620673.1"/>
    </source>
</evidence>
<dbReference type="InterPro" id="IPR036812">
    <property type="entry name" value="NAD(P)_OxRdtase_dom_sf"/>
</dbReference>
<gene>
    <name evidence="2" type="ORF">GCM10022223_41930</name>
</gene>
<dbReference type="Gene3D" id="3.20.20.100">
    <property type="entry name" value="NADP-dependent oxidoreductase domain"/>
    <property type="match status" value="1"/>
</dbReference>
<protein>
    <submittedName>
        <fullName evidence="2">Aldo/keto reductase</fullName>
    </submittedName>
</protein>
<dbReference type="Proteomes" id="UP001501074">
    <property type="component" value="Unassembled WGS sequence"/>
</dbReference>
<dbReference type="InterPro" id="IPR023210">
    <property type="entry name" value="NADP_OxRdtase_dom"/>
</dbReference>
<dbReference type="PANTHER" id="PTHR43364">
    <property type="entry name" value="NADH-SPECIFIC METHYLGLYOXAL REDUCTASE-RELATED"/>
    <property type="match status" value="1"/>
</dbReference>
<comment type="caution">
    <text evidence="2">The sequence shown here is derived from an EMBL/GenBank/DDBJ whole genome shotgun (WGS) entry which is preliminary data.</text>
</comment>
<reference evidence="3" key="1">
    <citation type="journal article" date="2019" name="Int. J. Syst. Evol. Microbiol.">
        <title>The Global Catalogue of Microorganisms (GCM) 10K type strain sequencing project: providing services to taxonomists for standard genome sequencing and annotation.</title>
        <authorList>
            <consortium name="The Broad Institute Genomics Platform"/>
            <consortium name="The Broad Institute Genome Sequencing Center for Infectious Disease"/>
            <person name="Wu L."/>
            <person name="Ma J."/>
        </authorList>
    </citation>
    <scope>NUCLEOTIDE SEQUENCE [LARGE SCALE GENOMIC DNA]</scope>
    <source>
        <strain evidence="3">JCM 16902</strain>
    </source>
</reference>
<feature type="domain" description="NADP-dependent oxidoreductase" evidence="1">
    <location>
        <begin position="23"/>
        <end position="314"/>
    </location>
</feature>
<name>A0ABP6ZWK6_9ACTN</name>
<organism evidence="2 3">
    <name type="scientific">Kineosporia mesophila</name>
    <dbReference type="NCBI Taxonomy" id="566012"/>
    <lineage>
        <taxon>Bacteria</taxon>
        <taxon>Bacillati</taxon>
        <taxon>Actinomycetota</taxon>
        <taxon>Actinomycetes</taxon>
        <taxon>Kineosporiales</taxon>
        <taxon>Kineosporiaceae</taxon>
        <taxon>Kineosporia</taxon>
    </lineage>
</organism>
<evidence type="ECO:0000259" key="1">
    <source>
        <dbReference type="Pfam" id="PF00248"/>
    </source>
</evidence>
<dbReference type="SUPFAM" id="SSF51430">
    <property type="entry name" value="NAD(P)-linked oxidoreductase"/>
    <property type="match status" value="1"/>
</dbReference>
<keyword evidence="3" id="KW-1185">Reference proteome</keyword>